<sequence>MTLLQQRLGLRCLLQWEGLLHLDARAPLHCARAGQASCSEPGWTRTYRPPWASAVSGSAHQRGGLREVQFGRSVGERAQRGGHQFGMGAALHLVAAHAAEHRVARREPEGGRPACSTVPGRVETRREGFMMG</sequence>
<name>A0A848DG93_9PSEU</name>
<keyword evidence="2" id="KW-1185">Reference proteome</keyword>
<dbReference type="EMBL" id="JAAXKZ010000022">
    <property type="protein sequence ID" value="NMH91682.1"/>
    <property type="molecule type" value="Genomic_DNA"/>
</dbReference>
<dbReference type="AlphaFoldDB" id="A0A848DG93"/>
<dbReference type="Proteomes" id="UP000586918">
    <property type="component" value="Unassembled WGS sequence"/>
</dbReference>
<accession>A0A848DG93</accession>
<proteinExistence type="predicted"/>
<comment type="caution">
    <text evidence="1">The sequence shown here is derived from an EMBL/GenBank/DDBJ whole genome shotgun (WGS) entry which is preliminary data.</text>
</comment>
<gene>
    <name evidence="1" type="ORF">HF519_08830</name>
</gene>
<dbReference type="RefSeq" id="WP_169412011.1">
    <property type="nucleotide sequence ID" value="NZ_JAAXKZ010000022.1"/>
</dbReference>
<evidence type="ECO:0000313" key="2">
    <source>
        <dbReference type="Proteomes" id="UP000586918"/>
    </source>
</evidence>
<reference evidence="1 2" key="1">
    <citation type="submission" date="2020-04" db="EMBL/GenBank/DDBJ databases">
        <authorList>
            <person name="Klaysubun C."/>
            <person name="Duangmal K."/>
            <person name="Lipun K."/>
        </authorList>
    </citation>
    <scope>NUCLEOTIDE SEQUENCE [LARGE SCALE GENOMIC DNA]</scope>
    <source>
        <strain evidence="1 2">DSM 45300</strain>
    </source>
</reference>
<organism evidence="1 2">
    <name type="scientific">Pseudonocardia bannensis</name>
    <dbReference type="NCBI Taxonomy" id="630973"/>
    <lineage>
        <taxon>Bacteria</taxon>
        <taxon>Bacillati</taxon>
        <taxon>Actinomycetota</taxon>
        <taxon>Actinomycetes</taxon>
        <taxon>Pseudonocardiales</taxon>
        <taxon>Pseudonocardiaceae</taxon>
        <taxon>Pseudonocardia</taxon>
    </lineage>
</organism>
<evidence type="ECO:0000313" key="1">
    <source>
        <dbReference type="EMBL" id="NMH91682.1"/>
    </source>
</evidence>
<protein>
    <submittedName>
        <fullName evidence="1">Uncharacterized protein</fullName>
    </submittedName>
</protein>